<dbReference type="Gene3D" id="3.10.20.90">
    <property type="entry name" value="Phosphatidylinositol 3-kinase Catalytic Subunit, Chain A, domain 1"/>
    <property type="match status" value="1"/>
</dbReference>
<dbReference type="SMART" id="SM00553">
    <property type="entry name" value="SEP"/>
    <property type="match status" value="1"/>
</dbReference>
<dbReference type="EMBL" id="KL197718">
    <property type="protein sequence ID" value="KDQ58119.1"/>
    <property type="molecule type" value="Genomic_DNA"/>
</dbReference>
<dbReference type="AlphaFoldDB" id="A0A067PTR2"/>
<dbReference type="PANTHER" id="PTHR23333:SF20">
    <property type="entry name" value="NSFL1 COFACTOR P47"/>
    <property type="match status" value="1"/>
</dbReference>
<dbReference type="Proteomes" id="UP000027265">
    <property type="component" value="Unassembled WGS sequence"/>
</dbReference>
<dbReference type="HOGENOM" id="CLU_1235181_0_0_1"/>
<dbReference type="GO" id="GO:0043130">
    <property type="term" value="F:ubiquitin binding"/>
    <property type="evidence" value="ECO:0007669"/>
    <property type="project" value="TreeGrafter"/>
</dbReference>
<dbReference type="GO" id="GO:0005634">
    <property type="term" value="C:nucleus"/>
    <property type="evidence" value="ECO:0007669"/>
    <property type="project" value="TreeGrafter"/>
</dbReference>
<dbReference type="FunFam" id="3.30.420.210:FF:000002">
    <property type="entry name" value="UBX domain-containing protein 1"/>
    <property type="match status" value="1"/>
</dbReference>
<feature type="compositionally biased region" description="Polar residues" evidence="1">
    <location>
        <begin position="125"/>
        <end position="141"/>
    </location>
</feature>
<dbReference type="InterPro" id="IPR036241">
    <property type="entry name" value="NSFL1C_SEP_dom_sf"/>
</dbReference>
<accession>A0A067PTR2</accession>
<feature type="compositionally biased region" description="Polar residues" evidence="1">
    <location>
        <begin position="80"/>
        <end position="100"/>
    </location>
</feature>
<dbReference type="SUPFAM" id="SSF102848">
    <property type="entry name" value="NSFL1 (p97 ATPase) cofactor p47, SEP domain"/>
    <property type="match status" value="1"/>
</dbReference>
<dbReference type="GO" id="GO:0061025">
    <property type="term" value="P:membrane fusion"/>
    <property type="evidence" value="ECO:0007669"/>
    <property type="project" value="TreeGrafter"/>
</dbReference>
<dbReference type="InParanoid" id="A0A067PTR2"/>
<evidence type="ECO:0000259" key="2">
    <source>
        <dbReference type="PROSITE" id="PS51399"/>
    </source>
</evidence>
<dbReference type="Gene3D" id="3.30.420.210">
    <property type="entry name" value="SEP domain"/>
    <property type="match status" value="1"/>
</dbReference>
<dbReference type="GO" id="GO:0005829">
    <property type="term" value="C:cytosol"/>
    <property type="evidence" value="ECO:0007669"/>
    <property type="project" value="TreeGrafter"/>
</dbReference>
<feature type="region of interest" description="Disordered" evidence="1">
    <location>
        <begin position="73"/>
        <end position="146"/>
    </location>
</feature>
<evidence type="ECO:0000256" key="1">
    <source>
        <dbReference type="SAM" id="MobiDB-lite"/>
    </source>
</evidence>
<reference evidence="4" key="1">
    <citation type="journal article" date="2014" name="Proc. Natl. Acad. Sci. U.S.A.">
        <title>Extensive sampling of basidiomycete genomes demonstrates inadequacy of the white-rot/brown-rot paradigm for wood decay fungi.</title>
        <authorList>
            <person name="Riley R."/>
            <person name="Salamov A.A."/>
            <person name="Brown D.W."/>
            <person name="Nagy L.G."/>
            <person name="Floudas D."/>
            <person name="Held B.W."/>
            <person name="Levasseur A."/>
            <person name="Lombard V."/>
            <person name="Morin E."/>
            <person name="Otillar R."/>
            <person name="Lindquist E.A."/>
            <person name="Sun H."/>
            <person name="LaButti K.M."/>
            <person name="Schmutz J."/>
            <person name="Jabbour D."/>
            <person name="Luo H."/>
            <person name="Baker S.E."/>
            <person name="Pisabarro A.G."/>
            <person name="Walton J.D."/>
            <person name="Blanchette R.A."/>
            <person name="Henrissat B."/>
            <person name="Martin F."/>
            <person name="Cullen D."/>
            <person name="Hibbett D.S."/>
            <person name="Grigoriev I.V."/>
        </authorList>
    </citation>
    <scope>NUCLEOTIDE SEQUENCE [LARGE SCALE GENOMIC DNA]</scope>
    <source>
        <strain evidence="4">MUCL 33604</strain>
    </source>
</reference>
<dbReference type="Pfam" id="PF08059">
    <property type="entry name" value="SEP"/>
    <property type="match status" value="1"/>
</dbReference>
<dbReference type="InterPro" id="IPR012989">
    <property type="entry name" value="SEP_domain"/>
</dbReference>
<gene>
    <name evidence="3" type="ORF">JAAARDRAFT_34921</name>
</gene>
<organism evidence="3 4">
    <name type="scientific">Jaapia argillacea MUCL 33604</name>
    <dbReference type="NCBI Taxonomy" id="933084"/>
    <lineage>
        <taxon>Eukaryota</taxon>
        <taxon>Fungi</taxon>
        <taxon>Dikarya</taxon>
        <taxon>Basidiomycota</taxon>
        <taxon>Agaricomycotina</taxon>
        <taxon>Agaricomycetes</taxon>
        <taxon>Agaricomycetidae</taxon>
        <taxon>Jaapiales</taxon>
        <taxon>Jaapiaceae</taxon>
        <taxon>Jaapia</taxon>
    </lineage>
</organism>
<evidence type="ECO:0000313" key="4">
    <source>
        <dbReference type="Proteomes" id="UP000027265"/>
    </source>
</evidence>
<dbReference type="OrthoDB" id="25887at2759"/>
<dbReference type="GO" id="GO:0031468">
    <property type="term" value="P:nuclear membrane reassembly"/>
    <property type="evidence" value="ECO:0007669"/>
    <property type="project" value="TreeGrafter"/>
</dbReference>
<proteinExistence type="predicted"/>
<name>A0A067PTR2_9AGAM</name>
<protein>
    <recommendedName>
        <fullName evidence="2">SEP domain-containing protein</fullName>
    </recommendedName>
</protein>
<evidence type="ECO:0000313" key="3">
    <source>
        <dbReference type="EMBL" id="KDQ58119.1"/>
    </source>
</evidence>
<dbReference type="GO" id="GO:0007030">
    <property type="term" value="P:Golgi organization"/>
    <property type="evidence" value="ECO:0007669"/>
    <property type="project" value="TreeGrafter"/>
</dbReference>
<keyword evidence="4" id="KW-1185">Reference proteome</keyword>
<feature type="domain" description="SEP" evidence="2">
    <location>
        <begin position="9"/>
        <end position="74"/>
    </location>
</feature>
<dbReference type="STRING" id="933084.A0A067PTR2"/>
<dbReference type="PROSITE" id="PS51399">
    <property type="entry name" value="SEP"/>
    <property type="match status" value="1"/>
</dbReference>
<dbReference type="GO" id="GO:0000045">
    <property type="term" value="P:autophagosome assembly"/>
    <property type="evidence" value="ECO:0007669"/>
    <property type="project" value="TreeGrafter"/>
</dbReference>
<dbReference type="PANTHER" id="PTHR23333">
    <property type="entry name" value="UBX DOMAIN CONTAINING PROTEIN"/>
    <property type="match status" value="1"/>
</dbReference>
<dbReference type="GO" id="GO:0043161">
    <property type="term" value="P:proteasome-mediated ubiquitin-dependent protein catabolic process"/>
    <property type="evidence" value="ECO:0007669"/>
    <property type="project" value="TreeGrafter"/>
</dbReference>
<sequence length="226" mass="24413">MPELADEIAAIRHITFWRDGFSIGDGELMRYEDPANTQILSEIHSGWAPPRLLNVLPGQFIELRVANRLSEDYTPAPLTDGSTSDVGPSRASVGSGNQLESPIPAATGEASGSGNDQRGTGMPSGCSTTETSAVPTSTSVTEKGAEGVQTKLELDHTKEMMGEQIRSDGGTRMVPRMNLTNIVRDIKNFFNAYVSSPPDPPCRLFWTLLNTCVLPRSSSPEHLTRP</sequence>